<protein>
    <submittedName>
        <fullName evidence="2">Uncharacterized protein</fullName>
    </submittedName>
</protein>
<reference evidence="2 3" key="1">
    <citation type="submission" date="2024-04" db="EMBL/GenBank/DDBJ databases">
        <title>Phyllosticta paracitricarpa is synonymous to the EU quarantine fungus P. citricarpa based on phylogenomic analyses.</title>
        <authorList>
            <consortium name="Lawrence Berkeley National Laboratory"/>
            <person name="Van Ingen-Buijs V.A."/>
            <person name="Van Westerhoven A.C."/>
            <person name="Haridas S."/>
            <person name="Skiadas P."/>
            <person name="Martin F."/>
            <person name="Groenewald J.Z."/>
            <person name="Crous P.W."/>
            <person name="Seidl M.F."/>
        </authorList>
    </citation>
    <scope>NUCLEOTIDE SEQUENCE [LARGE SCALE GENOMIC DNA]</scope>
    <source>
        <strain evidence="2 3">CBS 123374</strain>
    </source>
</reference>
<dbReference type="EMBL" id="JBBWRZ010000002">
    <property type="protein sequence ID" value="KAK8243708.1"/>
    <property type="molecule type" value="Genomic_DNA"/>
</dbReference>
<comment type="caution">
    <text evidence="2">The sequence shown here is derived from an EMBL/GenBank/DDBJ whole genome shotgun (WGS) entry which is preliminary data.</text>
</comment>
<proteinExistence type="predicted"/>
<evidence type="ECO:0000313" key="3">
    <source>
        <dbReference type="Proteomes" id="UP001492380"/>
    </source>
</evidence>
<feature type="region of interest" description="Disordered" evidence="1">
    <location>
        <begin position="265"/>
        <end position="295"/>
    </location>
</feature>
<evidence type="ECO:0000313" key="2">
    <source>
        <dbReference type="EMBL" id="KAK8243708.1"/>
    </source>
</evidence>
<organism evidence="2 3">
    <name type="scientific">Phyllosticta capitalensis</name>
    <dbReference type="NCBI Taxonomy" id="121624"/>
    <lineage>
        <taxon>Eukaryota</taxon>
        <taxon>Fungi</taxon>
        <taxon>Dikarya</taxon>
        <taxon>Ascomycota</taxon>
        <taxon>Pezizomycotina</taxon>
        <taxon>Dothideomycetes</taxon>
        <taxon>Dothideomycetes incertae sedis</taxon>
        <taxon>Botryosphaeriales</taxon>
        <taxon>Phyllostictaceae</taxon>
        <taxon>Phyllosticta</taxon>
    </lineage>
</organism>
<feature type="compositionally biased region" description="Basic and acidic residues" evidence="1">
    <location>
        <begin position="281"/>
        <end position="292"/>
    </location>
</feature>
<evidence type="ECO:0000256" key="1">
    <source>
        <dbReference type="SAM" id="MobiDB-lite"/>
    </source>
</evidence>
<keyword evidence="3" id="KW-1185">Reference proteome</keyword>
<sequence length="480" mass="53254">MSQELPCPLPQVEDALQPYIHPRHETLRIRKILAERFQAQFQAADQPLNPLSVAFPPPQSDLQLSAEYTGLRRTYFEAVQANQAAQKRCDDLQGELQELRTLQILAGTQRSNAGNSPSESQLGAQSYAILAEQRRRQKELQIILFALDRMDDTEPNPLRRDLHVWLDEKLGEAPAPPPEISGDSDGIAESGAGVQEKVLLLKKEVLAAKKSLDAEAALQAEARRRLADTTSSEVEGQVFALRAARDELITWIEGELAKLAQLEEQSQLSVDHRTPTKHARHESLDGRGKRGSESFPTQDQVQMMYERYIAARTALVGAIEAATSSSEEIALPPQTPAESRLAVSVPSDEAKENRLPPADVLPYVHTLLRAARDERALLQQTSYVRSLLSQKREEAHRIMQKLANESQLVPPDAETALAWADASREAAKRTEDEVMQSIESGAANIEGAKKIVEELDKRKLAFERLGSMLLSLKNLVDDGI</sequence>
<dbReference type="Proteomes" id="UP001492380">
    <property type="component" value="Unassembled WGS sequence"/>
</dbReference>
<accession>A0ABR1YYB5</accession>
<name>A0ABR1YYB5_9PEZI</name>
<gene>
    <name evidence="2" type="ORF">HDK90DRAFT_507506</name>
</gene>